<dbReference type="RefSeq" id="WP_123956593.1">
    <property type="nucleotide sequence ID" value="NZ_CP015029.1"/>
</dbReference>
<name>A0AAE6X4V7_9PAST</name>
<evidence type="ECO:0000256" key="3">
    <source>
        <dbReference type="ARBA" id="ARBA00022763"/>
    </source>
</evidence>
<dbReference type="Proteomes" id="UP000276901">
    <property type="component" value="Unassembled WGS sequence"/>
</dbReference>
<dbReference type="GO" id="GO:0000724">
    <property type="term" value="P:double-strand break repair via homologous recombination"/>
    <property type="evidence" value="ECO:0007669"/>
    <property type="project" value="UniProtKB-UniRule"/>
</dbReference>
<dbReference type="SUPFAM" id="SSF52540">
    <property type="entry name" value="P-loop containing nucleoside triphosphate hydrolases"/>
    <property type="match status" value="2"/>
</dbReference>
<evidence type="ECO:0000259" key="13">
    <source>
        <dbReference type="Pfam" id="PF21185"/>
    </source>
</evidence>
<comment type="miscellaneous">
    <text evidence="11">In the RecBCD complex, RecB has a slow 3'-5' helicase, an exonuclease activity and loads RecA onto ssDNA, RecD has a fast 5'-3' helicase activity, while RecC stimulates the ATPase and processivity of the RecB helicase and contributes to recognition of the Chi site.</text>
</comment>
<dbReference type="Proteomes" id="UP000502287">
    <property type="component" value="Chromosome"/>
</dbReference>
<dbReference type="GO" id="GO:0009338">
    <property type="term" value="C:exodeoxyribonuclease V complex"/>
    <property type="evidence" value="ECO:0007669"/>
    <property type="project" value="InterPro"/>
</dbReference>
<evidence type="ECO:0000313" key="17">
    <source>
        <dbReference type="Proteomes" id="UP000502287"/>
    </source>
</evidence>
<dbReference type="Gene3D" id="1.10.10.1020">
    <property type="entry name" value="RecBCD complex, subunit RecD, N-terminal domain"/>
    <property type="match status" value="1"/>
</dbReference>
<keyword evidence="7 11" id="KW-0067">ATP-binding</keyword>
<evidence type="ECO:0000313" key="16">
    <source>
        <dbReference type="Proteomes" id="UP000276901"/>
    </source>
</evidence>
<dbReference type="Gene3D" id="3.40.50.300">
    <property type="entry name" value="P-loop containing nucleotide triphosphate hydrolases"/>
    <property type="match status" value="3"/>
</dbReference>
<feature type="domain" description="UvrD-like helicase C-terminal" evidence="12">
    <location>
        <begin position="574"/>
        <end position="619"/>
    </location>
</feature>
<protein>
    <recommendedName>
        <fullName evidence="11">RecBCD enzyme subunit RecD</fullName>
        <ecNumber evidence="11">5.6.2.3</ecNumber>
    </recommendedName>
    <alternativeName>
        <fullName evidence="11">DNA 5'-3' helicase subunit RecD</fullName>
    </alternativeName>
    <alternativeName>
        <fullName evidence="11">Exonuclease V subunit RecD</fullName>
        <shortName evidence="11">ExoV subunit RecD</shortName>
    </alternativeName>
    <alternativeName>
        <fullName evidence="11">Helicase/nuclease RecBCD subunit RecD</fullName>
    </alternativeName>
</protein>
<comment type="function">
    <text evidence="11">A helicase/nuclease that prepares dsDNA breaks (DSB) for recombinational DNA repair. Binds to DSBs and unwinds DNA via a highly rapid and processive ATP-dependent bidirectional helicase activity. Unwinds dsDNA until it encounters a Chi (crossover hotspot instigator) sequence from the 3' direction. Cuts ssDNA a few nucleotides 3' to the Chi site. The properties and activities of the enzyme are changed at Chi. The Chi-altered holoenzyme produces a long 3'-ssDNA overhang and facilitates RecA-binding to the ssDNA for homologous DNA recombination and repair. Holoenzyme degrades any linearized DNA that is unable to undergo homologous recombination. In the holoenzyme this subunit has ssDNA-dependent ATPase and 5'-3' helicase activity. When added to pre-assembled RecBC greatly stimulates nuclease activity and augments holoenzyme processivity. Negatively regulates the RecA-loading ability of RecBCD.</text>
</comment>
<evidence type="ECO:0000256" key="8">
    <source>
        <dbReference type="ARBA" id="ARBA00023125"/>
    </source>
</evidence>
<dbReference type="GO" id="GO:0017116">
    <property type="term" value="F:single-stranded DNA helicase activity"/>
    <property type="evidence" value="ECO:0007669"/>
    <property type="project" value="TreeGrafter"/>
</dbReference>
<gene>
    <name evidence="11" type="primary">recD</name>
    <name evidence="14" type="ORF">A4G17_05595</name>
    <name evidence="15" type="ORF">EDC49_1051</name>
</gene>
<dbReference type="InterPro" id="IPR041851">
    <property type="entry name" value="RecD_N_sf"/>
</dbReference>
<dbReference type="EC" id="5.6.2.3" evidence="11"/>
<proteinExistence type="inferred from homology"/>
<keyword evidence="2 11" id="KW-0547">Nucleotide-binding</keyword>
<dbReference type="NCBIfam" id="TIGR01447">
    <property type="entry name" value="recD"/>
    <property type="match status" value="1"/>
</dbReference>
<organism evidence="14 17">
    <name type="scientific">Frederiksenia canicola</name>
    <dbReference type="NCBI Taxonomy" id="123824"/>
    <lineage>
        <taxon>Bacteria</taxon>
        <taxon>Pseudomonadati</taxon>
        <taxon>Pseudomonadota</taxon>
        <taxon>Gammaproteobacteria</taxon>
        <taxon>Pasteurellales</taxon>
        <taxon>Pasteurellaceae</taxon>
        <taxon>Frederiksenia</taxon>
    </lineage>
</organism>
<reference evidence="14 17" key="1">
    <citation type="submission" date="2016-03" db="EMBL/GenBank/DDBJ databases">
        <authorList>
            <person name="Hansen M.J."/>
            <person name="Bojesen A.M."/>
            <person name="Planet P."/>
        </authorList>
    </citation>
    <scope>NUCLEOTIDE SEQUENCE [LARGE SCALE GENOMIC DNA]</scope>
    <source>
        <strain evidence="14 17">HPA 21</strain>
    </source>
</reference>
<dbReference type="HAMAP" id="MF_01487">
    <property type="entry name" value="RecD"/>
    <property type="match status" value="1"/>
</dbReference>
<dbReference type="CDD" id="cd17933">
    <property type="entry name" value="DEXSc_RecD-like"/>
    <property type="match status" value="1"/>
</dbReference>
<sequence length="648" mass="72578">MLSLLAQLRDENLISELNYQFAKFIDHKQQAYNYSPQQQNLAILLSALVSFNVMQGHSCIRLNSPTAQNPFGLSGKHQHLATQILQRIDGISPLAWQTVLQHHIAFSVDSLHVAPMLFQGDRLYFYRYWQAENHIAHSLSQQVSTHSEQDIARIALHKQILDRFFPQASEIDWQKIAVATALEQKFSLISGGPGTGKTRTVAILLAALQLKQLELQQPLLHIALAAPTGKAAARLKESITDNLAKLTLPESLKNAVPNQASTIHSLIGIMPHHDTPKHHCRNPLHIDLLVIDEASMIDLFVMQKLFDALKPSTRVVMLGDKDQLASVEAGSIMSELGRFLAYGYSPAHSQYLTKATGFLLRSIQQKVPPICDSLCHLRHSYRFDKNSGIGQLAAEINDQQAVRSWQTFANSAFSDLTLYEYPAQTHFADPYKHQQYCVNVVLEKAVALYRPYLELVKKRAKAPHSVSVEQIFTAFQQVRFLSALRVSELGAERLNQTIAEALLQAGLVQFRHSRDSYLGKPILITENAPQSHIFSGDIGIILPDEQGKLRVYFDSEQDGKIHSLSPSRIPNFEPAYVMTVHKSQGSEFAHTLLVMPLTISPVVTKELLYTAVTRAKAQFTLFGNEKIWQQGVKSEVLRQSGLADQLMV</sequence>
<dbReference type="GO" id="GO:0008854">
    <property type="term" value="F:exodeoxyribonuclease V activity"/>
    <property type="evidence" value="ECO:0007669"/>
    <property type="project" value="InterPro"/>
</dbReference>
<evidence type="ECO:0000256" key="2">
    <source>
        <dbReference type="ARBA" id="ARBA00022741"/>
    </source>
</evidence>
<dbReference type="GO" id="GO:0043139">
    <property type="term" value="F:5'-3' DNA helicase activity"/>
    <property type="evidence" value="ECO:0007669"/>
    <property type="project" value="UniProtKB-UniRule"/>
</dbReference>
<dbReference type="Pfam" id="PF21185">
    <property type="entry name" value="RecD_N"/>
    <property type="match status" value="1"/>
</dbReference>
<dbReference type="AlphaFoldDB" id="A0AAE6X4V7"/>
<keyword evidence="6 11" id="KW-0269">Exonuclease</keyword>
<evidence type="ECO:0000256" key="11">
    <source>
        <dbReference type="HAMAP-Rule" id="MF_01487"/>
    </source>
</evidence>
<keyword evidence="5 11" id="KW-0347">Helicase</keyword>
<keyword evidence="8 11" id="KW-0238">DNA-binding</keyword>
<dbReference type="InterPro" id="IPR049550">
    <property type="entry name" value="RecD_N"/>
</dbReference>
<evidence type="ECO:0000313" key="15">
    <source>
        <dbReference type="EMBL" id="RPE96655.1"/>
    </source>
</evidence>
<comment type="similarity">
    <text evidence="11">Belongs to the RecD family.</text>
</comment>
<dbReference type="GO" id="GO:0003677">
    <property type="term" value="F:DNA binding"/>
    <property type="evidence" value="ECO:0007669"/>
    <property type="project" value="UniProtKB-UniRule"/>
</dbReference>
<dbReference type="InterPro" id="IPR027785">
    <property type="entry name" value="UvrD-like_helicase_C"/>
</dbReference>
<dbReference type="CDD" id="cd18809">
    <property type="entry name" value="SF1_C_RecD"/>
    <property type="match status" value="1"/>
</dbReference>
<comment type="catalytic activity">
    <reaction evidence="11">
        <text>ATP + H2O = ADP + phosphate + H(+)</text>
        <dbReference type="Rhea" id="RHEA:13065"/>
        <dbReference type="ChEBI" id="CHEBI:15377"/>
        <dbReference type="ChEBI" id="CHEBI:15378"/>
        <dbReference type="ChEBI" id="CHEBI:30616"/>
        <dbReference type="ChEBI" id="CHEBI:43474"/>
        <dbReference type="ChEBI" id="CHEBI:456216"/>
        <dbReference type="EC" id="5.6.2.3"/>
    </reaction>
</comment>
<dbReference type="Pfam" id="PF13245">
    <property type="entry name" value="AAA_19"/>
    <property type="match status" value="1"/>
</dbReference>
<evidence type="ECO:0000256" key="6">
    <source>
        <dbReference type="ARBA" id="ARBA00022839"/>
    </source>
</evidence>
<keyword evidence="9 11" id="KW-0234">DNA repair</keyword>
<dbReference type="PANTHER" id="PTHR43788:SF6">
    <property type="entry name" value="DNA HELICASE B"/>
    <property type="match status" value="1"/>
</dbReference>
<evidence type="ECO:0000256" key="4">
    <source>
        <dbReference type="ARBA" id="ARBA00022801"/>
    </source>
</evidence>
<dbReference type="EMBL" id="RKQT01000001">
    <property type="protein sequence ID" value="RPE96655.1"/>
    <property type="molecule type" value="Genomic_DNA"/>
</dbReference>
<dbReference type="InterPro" id="IPR050534">
    <property type="entry name" value="Coronavir_polyprotein_1ab"/>
</dbReference>
<dbReference type="Pfam" id="PF13538">
    <property type="entry name" value="UvrD_C_2"/>
    <property type="match status" value="1"/>
</dbReference>
<accession>A0AAE6X4V7</accession>
<evidence type="ECO:0000259" key="12">
    <source>
        <dbReference type="Pfam" id="PF13538"/>
    </source>
</evidence>
<keyword evidence="10 11" id="KW-0413">Isomerase</keyword>
<feature type="domain" description="RecBCD enzyme subunit RecD N-terminal" evidence="13">
    <location>
        <begin position="11"/>
        <end position="124"/>
    </location>
</feature>
<dbReference type="KEGG" id="fcl:A4G17_05595"/>
<evidence type="ECO:0000256" key="7">
    <source>
        <dbReference type="ARBA" id="ARBA00022840"/>
    </source>
</evidence>
<comment type="subunit">
    <text evidence="11">Heterotrimer of RecB, RecC and RecD. All subunits contribute to DNA-binding.</text>
</comment>
<evidence type="ECO:0000256" key="9">
    <source>
        <dbReference type="ARBA" id="ARBA00023204"/>
    </source>
</evidence>
<evidence type="ECO:0000256" key="1">
    <source>
        <dbReference type="ARBA" id="ARBA00022722"/>
    </source>
</evidence>
<dbReference type="InterPro" id="IPR027417">
    <property type="entry name" value="P-loop_NTPase"/>
</dbReference>
<dbReference type="InterPro" id="IPR006344">
    <property type="entry name" value="RecD"/>
</dbReference>
<dbReference type="EMBL" id="CP015029">
    <property type="protein sequence ID" value="QIM64940.1"/>
    <property type="molecule type" value="Genomic_DNA"/>
</dbReference>
<keyword evidence="4 11" id="KW-0378">Hydrolase</keyword>
<evidence type="ECO:0000256" key="10">
    <source>
        <dbReference type="ARBA" id="ARBA00023235"/>
    </source>
</evidence>
<keyword evidence="16" id="KW-1185">Reference proteome</keyword>
<dbReference type="PANTHER" id="PTHR43788">
    <property type="entry name" value="DNA2/NAM7 HELICASE FAMILY MEMBER"/>
    <property type="match status" value="1"/>
</dbReference>
<evidence type="ECO:0000313" key="14">
    <source>
        <dbReference type="EMBL" id="QIM64940.1"/>
    </source>
</evidence>
<keyword evidence="3 11" id="KW-0227">DNA damage</keyword>
<dbReference type="GO" id="GO:0005524">
    <property type="term" value="F:ATP binding"/>
    <property type="evidence" value="ECO:0007669"/>
    <property type="project" value="UniProtKB-UniRule"/>
</dbReference>
<feature type="binding site" evidence="11">
    <location>
        <begin position="191"/>
        <end position="198"/>
    </location>
    <ligand>
        <name>ATP</name>
        <dbReference type="ChEBI" id="CHEBI:30616"/>
    </ligand>
</feature>
<keyword evidence="1 11" id="KW-0540">Nuclease</keyword>
<evidence type="ECO:0000256" key="5">
    <source>
        <dbReference type="ARBA" id="ARBA00022806"/>
    </source>
</evidence>
<reference evidence="15 16" key="2">
    <citation type="submission" date="2018-11" db="EMBL/GenBank/DDBJ databases">
        <title>Genomic Encyclopedia of Type Strains, Phase IV (KMG-IV): sequencing the most valuable type-strain genomes for metagenomic binning, comparative biology and taxonomic classification.</title>
        <authorList>
            <person name="Goeker M."/>
        </authorList>
    </citation>
    <scope>NUCLEOTIDE SEQUENCE [LARGE SCALE GENOMIC DNA]</scope>
    <source>
        <strain evidence="15 16">DSM 25797</strain>
    </source>
</reference>